<evidence type="ECO:0000313" key="2">
    <source>
        <dbReference type="Proteomes" id="UP001595379"/>
    </source>
</evidence>
<proteinExistence type="predicted"/>
<dbReference type="RefSeq" id="WP_343163045.1">
    <property type="nucleotide sequence ID" value="NZ_JBHRSV010000028.1"/>
</dbReference>
<protein>
    <submittedName>
        <fullName evidence="1">Uncharacterized protein</fullName>
    </submittedName>
</protein>
<keyword evidence="2" id="KW-1185">Reference proteome</keyword>
<comment type="caution">
    <text evidence="1">The sequence shown here is derived from an EMBL/GenBank/DDBJ whole genome shotgun (WGS) entry which is preliminary data.</text>
</comment>
<gene>
    <name evidence="1" type="ORF">ACFOOR_13135</name>
</gene>
<sequence length="82" mass="8826">MGWLIALIEIIAAAALGLFGVRIDTVDACLDVPAETRTVEYVENAGALLWEQAAYSPELPETCLTGDEPPLPEAEPVFLIEI</sequence>
<accession>A0ABV7A0D9</accession>
<dbReference type="EMBL" id="JBHRSV010000028">
    <property type="protein sequence ID" value="MFC2927054.1"/>
    <property type="molecule type" value="Genomic_DNA"/>
</dbReference>
<organism evidence="1 2">
    <name type="scientific">Hyphobacterium vulgare</name>
    <dbReference type="NCBI Taxonomy" id="1736751"/>
    <lineage>
        <taxon>Bacteria</taxon>
        <taxon>Pseudomonadati</taxon>
        <taxon>Pseudomonadota</taxon>
        <taxon>Alphaproteobacteria</taxon>
        <taxon>Maricaulales</taxon>
        <taxon>Maricaulaceae</taxon>
        <taxon>Hyphobacterium</taxon>
    </lineage>
</organism>
<evidence type="ECO:0000313" key="1">
    <source>
        <dbReference type="EMBL" id="MFC2927054.1"/>
    </source>
</evidence>
<reference evidence="2" key="1">
    <citation type="journal article" date="2019" name="Int. J. Syst. Evol. Microbiol.">
        <title>The Global Catalogue of Microorganisms (GCM) 10K type strain sequencing project: providing services to taxonomists for standard genome sequencing and annotation.</title>
        <authorList>
            <consortium name="The Broad Institute Genomics Platform"/>
            <consortium name="The Broad Institute Genome Sequencing Center for Infectious Disease"/>
            <person name="Wu L."/>
            <person name="Ma J."/>
        </authorList>
    </citation>
    <scope>NUCLEOTIDE SEQUENCE [LARGE SCALE GENOMIC DNA]</scope>
    <source>
        <strain evidence="2">KCTC 52487</strain>
    </source>
</reference>
<name>A0ABV7A0D9_9PROT</name>
<dbReference type="Proteomes" id="UP001595379">
    <property type="component" value="Unassembled WGS sequence"/>
</dbReference>